<organism evidence="3 4">
    <name type="scientific">Penstemon davidsonii</name>
    <dbReference type="NCBI Taxonomy" id="160366"/>
    <lineage>
        <taxon>Eukaryota</taxon>
        <taxon>Viridiplantae</taxon>
        <taxon>Streptophyta</taxon>
        <taxon>Embryophyta</taxon>
        <taxon>Tracheophyta</taxon>
        <taxon>Spermatophyta</taxon>
        <taxon>Magnoliopsida</taxon>
        <taxon>eudicotyledons</taxon>
        <taxon>Gunneridae</taxon>
        <taxon>Pentapetalae</taxon>
        <taxon>asterids</taxon>
        <taxon>lamiids</taxon>
        <taxon>Lamiales</taxon>
        <taxon>Plantaginaceae</taxon>
        <taxon>Cheloneae</taxon>
        <taxon>Penstemon</taxon>
    </lineage>
</organism>
<reference evidence="3 4" key="1">
    <citation type="journal article" date="2023" name="bioRxiv">
        <title>Genome report: Whole genome sequence and annotation of Penstemon davidsonii.</title>
        <authorList>
            <person name="Ostevik K.L."/>
            <person name="Alabady M."/>
            <person name="Zhang M."/>
            <person name="Rausher M.D."/>
        </authorList>
    </citation>
    <scope>NUCLEOTIDE SEQUENCE [LARGE SCALE GENOMIC DNA]</scope>
    <source>
        <strain evidence="3">DNT005</strain>
        <tissue evidence="3">Whole leaf</tissue>
    </source>
</reference>
<dbReference type="InterPro" id="IPR046960">
    <property type="entry name" value="PPR_At4g14850-like_plant"/>
</dbReference>
<protein>
    <recommendedName>
        <fullName evidence="5">Pentatricopeptide repeat-containing protein</fullName>
    </recommendedName>
</protein>
<dbReference type="PANTHER" id="PTHR47926:SF527">
    <property type="entry name" value="PENTATRICOPEPTIDE REPEAT-CONTAINING PROTEIN"/>
    <property type="match status" value="1"/>
</dbReference>
<keyword evidence="1" id="KW-0677">Repeat</keyword>
<evidence type="ECO:0000256" key="1">
    <source>
        <dbReference type="ARBA" id="ARBA00022737"/>
    </source>
</evidence>
<evidence type="ECO:0008006" key="5">
    <source>
        <dbReference type="Google" id="ProtNLM"/>
    </source>
</evidence>
<dbReference type="InterPro" id="IPR011990">
    <property type="entry name" value="TPR-like_helical_dom_sf"/>
</dbReference>
<accession>A0ABR0CVZ0</accession>
<dbReference type="PROSITE" id="PS51375">
    <property type="entry name" value="PPR"/>
    <property type="match status" value="6"/>
</dbReference>
<name>A0ABR0CVZ0_9LAMI</name>
<dbReference type="InterPro" id="IPR046848">
    <property type="entry name" value="E_motif"/>
</dbReference>
<dbReference type="SUPFAM" id="SSF48452">
    <property type="entry name" value="TPR-like"/>
    <property type="match status" value="1"/>
</dbReference>
<dbReference type="Gene3D" id="1.25.40.10">
    <property type="entry name" value="Tetratricopeptide repeat domain"/>
    <property type="match status" value="7"/>
</dbReference>
<feature type="repeat" description="PPR" evidence="2">
    <location>
        <begin position="323"/>
        <end position="357"/>
    </location>
</feature>
<keyword evidence="4" id="KW-1185">Reference proteome</keyword>
<dbReference type="NCBIfam" id="TIGR00756">
    <property type="entry name" value="PPR"/>
    <property type="match status" value="3"/>
</dbReference>
<dbReference type="Proteomes" id="UP001291926">
    <property type="component" value="Unassembled WGS sequence"/>
</dbReference>
<proteinExistence type="predicted"/>
<feature type="repeat" description="PPR" evidence="2">
    <location>
        <begin position="626"/>
        <end position="661"/>
    </location>
</feature>
<gene>
    <name evidence="3" type="ORF">RD792_011749</name>
</gene>
<evidence type="ECO:0000313" key="4">
    <source>
        <dbReference type="Proteomes" id="UP001291926"/>
    </source>
</evidence>
<feature type="repeat" description="PPR" evidence="2">
    <location>
        <begin position="662"/>
        <end position="696"/>
    </location>
</feature>
<dbReference type="InterPro" id="IPR002885">
    <property type="entry name" value="PPR_rpt"/>
</dbReference>
<dbReference type="Pfam" id="PF01535">
    <property type="entry name" value="PPR"/>
    <property type="match status" value="7"/>
</dbReference>
<evidence type="ECO:0000256" key="2">
    <source>
        <dbReference type="PROSITE-ProRule" id="PRU00708"/>
    </source>
</evidence>
<comment type="caution">
    <text evidence="3">The sequence shown here is derived from an EMBL/GenBank/DDBJ whole genome shotgun (WGS) entry which is preliminary data.</text>
</comment>
<dbReference type="Pfam" id="PF13041">
    <property type="entry name" value="PPR_2"/>
    <property type="match status" value="3"/>
</dbReference>
<feature type="repeat" description="PPR" evidence="2">
    <location>
        <begin position="89"/>
        <end position="123"/>
    </location>
</feature>
<dbReference type="EMBL" id="JAYDYQ010002685">
    <property type="protein sequence ID" value="KAK4480895.1"/>
    <property type="molecule type" value="Genomic_DNA"/>
</dbReference>
<sequence length="850" mass="95274">MRSYFRIYKLLFPSSIKSHAIATESPHCRRFGLLSSQLENNGIFTTHDRQTHRQYLGKVLLSPPNNISSLKFHYEKVHAQIILSGFASNIFLNNILITAYSKCGTLHTAVSLFDKMSQRNLISWSSMISAYNQNGYNVEALTLFGEFRRSGNENPNEFVLATVIQSCTQLASVENGMHLHGFVVKIGYSQNAHVGTSLIDFYVKNSDLDAGSLVFNELEVKSVVTWTVLIMGFGTNGRSDVSLNLFKEMVSTNVVPDKYALSSVLSECSTLEFLEGGKQVHAYVLRCFANMDTSVSNMLIDFYAKCGELKAGHQIFDRLLVKNDVSWTMMISGFMQNGFHWESLNLSKDMNRLGWKLDRFSCTSVLASCGSVGALDQGKQVQAYIVKVNLDSDDFVTNSLIDMYCKCNSLIEAERVFLAAKKLSAICYNAMIEGYTRHGSLNEALDLFNETRRNIIPPSLLTFISLLGVSASHTSVEVSKQLHSLMIKYGFCSDSFGGSALIDVYSKFSFVTDARLVFEEINEKDIVVWNSMLFGYAIQSENEASFKLYVELQRKRETPNGFTFVAVIMASSNLSSLLHGLQFHNQALKLGLNSNPYVTNTLMDMYAKCGIVNAAQILFNSVLDKDTACWNSMISMHANHGDAKKALQVFKQMRKNDGIKPDYVTFVGVLSACAHVGLVKEGFHHFESMSKFGIEPGTEHYTCMVSLLSRAGQLYEAKSFLDKMPVQPAPEAWKSLLSACRVTGNVELGEIVAEMAITCDPKDSGSYVLLSNIFAAKSMWIDVKKLREKMERNDVVKETGYSQIEVKDQVHLFVARDRTHQETDLIYDLIDILIQHMKGLKFELDYVVFQ</sequence>
<dbReference type="Pfam" id="PF20431">
    <property type="entry name" value="E_motif"/>
    <property type="match status" value="1"/>
</dbReference>
<feature type="repeat" description="PPR" evidence="2">
    <location>
        <begin position="222"/>
        <end position="256"/>
    </location>
</feature>
<dbReference type="PANTHER" id="PTHR47926">
    <property type="entry name" value="PENTATRICOPEPTIDE REPEAT-CONTAINING PROTEIN"/>
    <property type="match status" value="1"/>
</dbReference>
<evidence type="ECO:0000313" key="3">
    <source>
        <dbReference type="EMBL" id="KAK4480895.1"/>
    </source>
</evidence>
<feature type="repeat" description="PPR" evidence="2">
    <location>
        <begin position="424"/>
        <end position="458"/>
    </location>
</feature>